<comment type="function">
    <text evidence="2 3">Regulatory subunit of casein kinase II/CK2. As part of the kinase complex regulates the basal catalytic activity of the alpha subunit a constitutively active serine/threonine-protein kinase that phosphorylates a large number of substrates containing acidic residues C-terminal to the phosphorylated serine or threonine.</text>
</comment>
<dbReference type="GO" id="GO:0019887">
    <property type="term" value="F:protein kinase regulator activity"/>
    <property type="evidence" value="ECO:0007669"/>
    <property type="project" value="InterPro"/>
</dbReference>
<dbReference type="Proteomes" id="UP000033140">
    <property type="component" value="Unassembled WGS sequence"/>
</dbReference>
<evidence type="ECO:0000256" key="3">
    <source>
        <dbReference type="RuleBase" id="RU361268"/>
    </source>
</evidence>
<dbReference type="InterPro" id="IPR035991">
    <property type="entry name" value="Casein_kinase_II_beta-like"/>
</dbReference>
<comment type="caution">
    <text evidence="5">The sequence shown here is derived from an EMBL/GenBank/DDBJ whole genome shotgun (WGS) entry which is preliminary data.</text>
</comment>
<feature type="compositionally biased region" description="Basic and acidic residues" evidence="4">
    <location>
        <begin position="279"/>
        <end position="310"/>
    </location>
</feature>
<evidence type="ECO:0000313" key="6">
    <source>
        <dbReference type="Proteomes" id="UP000033140"/>
    </source>
</evidence>
<accession>A0A0E9NQR3</accession>
<dbReference type="GO" id="GO:0005956">
    <property type="term" value="C:protein kinase CK2 complex"/>
    <property type="evidence" value="ECO:0007669"/>
    <property type="project" value="UniProtKB-UniRule"/>
</dbReference>
<proteinExistence type="inferred from homology"/>
<dbReference type="FunFam" id="2.20.25.20:FF:000001">
    <property type="entry name" value="Casein kinase II subunit beta"/>
    <property type="match status" value="1"/>
</dbReference>
<sequence>MQLHGTTVPYNHAAPLYGDLDTNDEVLREEPEQESLEEDEASEPPAYYDDSALSSVSEAMTWITWFCSGIGHEYFAEVPEEFIEDDFNLTGLSSLVPYYKEALEMILDIEPDDADSNLPDISMVEASAELLYGLIHQRYIIGRHGLQQMSEKFEEGAFGLCPRHLCNGQPVVPCGRTDAVNADTVKLFCPSCLDIYVPPNSRFQKVDGAFFGTTFPHLFFQTYPDYIPSMTSETSQIYIPKIYGFRVSERAKTGPRMQWLRMRPSDVGELEEYDRALEAAEREERDRDDAGEGARGHDAGRGERRERDVAGEDEMDESSNGNGQFRNGLTRAAAGGVVDGVGANNSGSPASGSGSKSRSWFAGLSLKATQLRVGA</sequence>
<feature type="compositionally biased region" description="Acidic residues" evidence="4">
    <location>
        <begin position="31"/>
        <end position="42"/>
    </location>
</feature>
<name>A0A0E9NQR3_SAICN</name>
<comment type="similarity">
    <text evidence="1 3">Belongs to the casein kinase 2 subunit beta family.</text>
</comment>
<organism evidence="5 6">
    <name type="scientific">Saitoella complicata (strain BCRC 22490 / CBS 7301 / JCM 7358 / NBRC 10748 / NRRL Y-17804)</name>
    <dbReference type="NCBI Taxonomy" id="698492"/>
    <lineage>
        <taxon>Eukaryota</taxon>
        <taxon>Fungi</taxon>
        <taxon>Dikarya</taxon>
        <taxon>Ascomycota</taxon>
        <taxon>Taphrinomycotina</taxon>
        <taxon>Taphrinomycotina incertae sedis</taxon>
        <taxon>Saitoella</taxon>
    </lineage>
</organism>
<dbReference type="PANTHER" id="PTHR11740:SF0">
    <property type="entry name" value="CASEIN KINASE II SUBUNIT BETA"/>
    <property type="match status" value="1"/>
</dbReference>
<reference evidence="5 6" key="3">
    <citation type="journal article" date="2015" name="Genome Announc.">
        <title>Draft Genome Sequence of the Archiascomycetous Yeast Saitoella complicata.</title>
        <authorList>
            <person name="Yamauchi K."/>
            <person name="Kondo S."/>
            <person name="Hamamoto M."/>
            <person name="Takahashi Y."/>
            <person name="Ogura Y."/>
            <person name="Hayashi T."/>
            <person name="Nishida H."/>
        </authorList>
    </citation>
    <scope>NUCLEOTIDE SEQUENCE [LARGE SCALE GENOMIC DNA]</scope>
    <source>
        <strain evidence="5 6">NRRL Y-17804</strain>
    </source>
</reference>
<evidence type="ECO:0000256" key="1">
    <source>
        <dbReference type="ARBA" id="ARBA00006941"/>
    </source>
</evidence>
<dbReference type="STRING" id="698492.A0A0E9NQR3"/>
<evidence type="ECO:0000256" key="2">
    <source>
        <dbReference type="ARBA" id="ARBA00045899"/>
    </source>
</evidence>
<dbReference type="Gene3D" id="1.10.1820.10">
    <property type="entry name" value="protein kinase ck2 holoenzyme, chain C, domain 1"/>
    <property type="match status" value="1"/>
</dbReference>
<feature type="compositionally biased region" description="Polar residues" evidence="4">
    <location>
        <begin position="318"/>
        <end position="327"/>
    </location>
</feature>
<protein>
    <recommendedName>
        <fullName evidence="3">Casein kinase II subunit beta</fullName>
        <shortName evidence="3">CK II beta</shortName>
    </recommendedName>
</protein>
<evidence type="ECO:0000313" key="5">
    <source>
        <dbReference type="EMBL" id="GAO52189.1"/>
    </source>
</evidence>
<gene>
    <name evidence="5" type="ORF">G7K_6272-t1</name>
</gene>
<dbReference type="Pfam" id="PF01214">
    <property type="entry name" value="CK_II_beta"/>
    <property type="match status" value="1"/>
</dbReference>
<dbReference type="GO" id="GO:0005737">
    <property type="term" value="C:cytoplasm"/>
    <property type="evidence" value="ECO:0007669"/>
    <property type="project" value="TreeGrafter"/>
</dbReference>
<dbReference type="InterPro" id="IPR000704">
    <property type="entry name" value="Casein_kinase_II_reg-sub"/>
</dbReference>
<reference evidence="5 6" key="1">
    <citation type="journal article" date="2011" name="J. Gen. Appl. Microbiol.">
        <title>Draft genome sequencing of the enigmatic yeast Saitoella complicata.</title>
        <authorList>
            <person name="Nishida H."/>
            <person name="Hamamoto M."/>
            <person name="Sugiyama J."/>
        </authorList>
    </citation>
    <scope>NUCLEOTIDE SEQUENCE [LARGE SCALE GENOMIC DNA]</scope>
    <source>
        <strain evidence="5 6">NRRL Y-17804</strain>
    </source>
</reference>
<dbReference type="SMART" id="SM01085">
    <property type="entry name" value="CK_II_beta"/>
    <property type="match status" value="1"/>
</dbReference>
<dbReference type="PRINTS" id="PR00472">
    <property type="entry name" value="CASNKINASEII"/>
</dbReference>
<dbReference type="AlphaFoldDB" id="A0A0E9NQR3"/>
<reference evidence="5 6" key="2">
    <citation type="journal article" date="2014" name="J. Gen. Appl. Microbiol.">
        <title>The early diverging ascomycetous budding yeast Saitoella complicata has three histone deacetylases belonging to the Clr6, Hos2, and Rpd3 lineages.</title>
        <authorList>
            <person name="Nishida H."/>
            <person name="Matsumoto T."/>
            <person name="Kondo S."/>
            <person name="Hamamoto M."/>
            <person name="Yoshikawa H."/>
        </authorList>
    </citation>
    <scope>NUCLEOTIDE SEQUENCE [LARGE SCALE GENOMIC DNA]</scope>
    <source>
        <strain evidence="5 6">NRRL Y-17804</strain>
    </source>
</reference>
<dbReference type="Gene3D" id="2.20.25.20">
    <property type="match status" value="1"/>
</dbReference>
<dbReference type="EMBL" id="BACD03000062">
    <property type="protein sequence ID" value="GAO52189.1"/>
    <property type="molecule type" value="Genomic_DNA"/>
</dbReference>
<dbReference type="GO" id="GO:0006359">
    <property type="term" value="P:regulation of transcription by RNA polymerase III"/>
    <property type="evidence" value="ECO:0007669"/>
    <property type="project" value="TreeGrafter"/>
</dbReference>
<keyword evidence="6" id="KW-1185">Reference proteome</keyword>
<feature type="region of interest" description="Disordered" evidence="4">
    <location>
        <begin position="27"/>
        <end position="49"/>
    </location>
</feature>
<dbReference type="GO" id="GO:0034456">
    <property type="term" value="C:UTP-C complex"/>
    <property type="evidence" value="ECO:0007669"/>
    <property type="project" value="TreeGrafter"/>
</dbReference>
<dbReference type="InterPro" id="IPR016149">
    <property type="entry name" value="Casein_kin_II_reg-sub_N"/>
</dbReference>
<dbReference type="SUPFAM" id="SSF57798">
    <property type="entry name" value="Casein kinase II beta subunit"/>
    <property type="match status" value="1"/>
</dbReference>
<dbReference type="FunFam" id="1.10.1820.10:FF:000005">
    <property type="entry name" value="Casein kinase II subunit beta"/>
    <property type="match status" value="1"/>
</dbReference>
<comment type="subunit">
    <text evidence="3">Tetramer of two alpha and two beta subunits.</text>
</comment>
<feature type="compositionally biased region" description="Low complexity" evidence="4">
    <location>
        <begin position="332"/>
        <end position="359"/>
    </location>
</feature>
<dbReference type="OMA" id="QNGSPMA"/>
<evidence type="ECO:0000256" key="4">
    <source>
        <dbReference type="SAM" id="MobiDB-lite"/>
    </source>
</evidence>
<feature type="region of interest" description="Disordered" evidence="4">
    <location>
        <begin position="279"/>
        <end position="361"/>
    </location>
</feature>
<dbReference type="PANTHER" id="PTHR11740">
    <property type="entry name" value="CASEIN KINASE II SUBUNIT BETA"/>
    <property type="match status" value="1"/>
</dbReference>